<dbReference type="Pfam" id="PF13620">
    <property type="entry name" value="CarboxypepD_reg"/>
    <property type="match status" value="1"/>
</dbReference>
<protein>
    <submittedName>
        <fullName evidence="3">TonB-dependent receptor</fullName>
    </submittedName>
</protein>
<dbReference type="InterPro" id="IPR008969">
    <property type="entry name" value="CarboxyPept-like_regulatory"/>
</dbReference>
<keyword evidence="1" id="KW-0732">Signal</keyword>
<feature type="domain" description="TonB-dependent transporter Oar-like beta-barrel" evidence="2">
    <location>
        <begin position="340"/>
        <end position="1000"/>
    </location>
</feature>
<sequence>MLRKLSGIVAVLLINLLLCNSNLFAQSTDATITGKVMDANGPVKGTSITIHNESTGFKQTTLTNQNGVFTFLQLPLGSPYSVSANHIGYTGQKKSGYKLSYGDELVIDFELADQSNEIDEIVINGGDLKDKIKTLGASTAITANELKKMPVNGRNFSSLIDLSPVSNGNNLAGQRASSTNFTVDGMNSRSTVAGGNASGAYAISMEAIQEFKVVTNDYDVTYGRSGGGSVTTVTKAGTNTFKGSVFTFGRTDWLSSQYNLNGTPRSQEFSTYQTGFSLGGPIVKDKAHFFVALDRQRDARPLQIANIVSPEDVARYKVTQATLDEFAQIAEQKYGANPDRLFGEFNKKKNTDAAFARIDWQINDKNLLTIRNNFIYDMDDQQEGDNSNINAYESYTNRKYITNSLMASLRTSINPKITNDFKLQYFLERSEALHNVEGFGQDQSIPRAIVEEVESIDGNDKYYRSIQIGGQRFAPEWFHGDMFQLVNNVYYNTEKIKYTFGIDAMYTDMNFRYGSEMNGRYYFTGMKNFADLKPYRYARDVYMTDQENTKVNNLAIGIYGQLETKVARGLDMVLGVRLDNTQYLRKANFNQVVYDELGISTDNGINTFQFQPRVQFTWDVNEERKDIIRFGAGIFGSALNPYSMLNNVLFDGTKIAGVDITDPALIPTPNFPGYRNDPNSAPGRDLLNQPGVEKLITINTNHKDVKVPTVYKANFSINHFFSPSLRIGLSAYATWARNNYMYVDRNMVDEPYFRLAAEGNRGVYIPADKINANNGAANWVHSRKTDQIGRVLEMNSEGKNNTYTVVVDGTYRYWKDGQVSMSYTWNDAKDNTSYNGNVANSATLSLMVQDDPRDLSRMTYSDNQFRHKVVFYGTLPSIWGISMGLRYSGIAGTRYSLSVKGNVNGDFVASNDLAFVYNPDDNNVPQNLREGIQKILDNPKAEQSIKDYIRNNAGRIAERNGGVNGFYGVFDLHLAKEFKFYKTHGIEASVDIFNVANLFNKDWGVGNNLGKQELYSIKSFDAQKLQYLYNMTSNVGVSTLNGNPFQVQLGLRYSF</sequence>
<feature type="domain" description="TonB-dependent transporter Oar-like beta-barrel" evidence="2">
    <location>
        <begin position="233"/>
        <end position="306"/>
    </location>
</feature>
<evidence type="ECO:0000313" key="4">
    <source>
        <dbReference type="Proteomes" id="UP001170954"/>
    </source>
</evidence>
<dbReference type="Gene3D" id="2.60.40.1120">
    <property type="entry name" value="Carboxypeptidase-like, regulatory domain"/>
    <property type="match status" value="1"/>
</dbReference>
<organism evidence="3 4">
    <name type="scientific">Sphingobacterium hotanense</name>
    <dbReference type="NCBI Taxonomy" id="649196"/>
    <lineage>
        <taxon>Bacteria</taxon>
        <taxon>Pseudomonadati</taxon>
        <taxon>Bacteroidota</taxon>
        <taxon>Sphingobacteriia</taxon>
        <taxon>Sphingobacteriales</taxon>
        <taxon>Sphingobacteriaceae</taxon>
        <taxon>Sphingobacterium</taxon>
    </lineage>
</organism>
<gene>
    <name evidence="3" type="ORF">HX018_11275</name>
</gene>
<comment type="caution">
    <text evidence="3">The sequence shown here is derived from an EMBL/GenBank/DDBJ whole genome shotgun (WGS) entry which is preliminary data.</text>
</comment>
<evidence type="ECO:0000313" key="3">
    <source>
        <dbReference type="EMBL" id="MDM1048814.1"/>
    </source>
</evidence>
<dbReference type="InterPro" id="IPR057601">
    <property type="entry name" value="Oar-like_b-barrel"/>
</dbReference>
<dbReference type="Pfam" id="PF25183">
    <property type="entry name" value="OMP_b-brl_4"/>
    <property type="match status" value="2"/>
</dbReference>
<dbReference type="SUPFAM" id="SSF56935">
    <property type="entry name" value="Porins"/>
    <property type="match status" value="1"/>
</dbReference>
<reference evidence="3" key="2">
    <citation type="journal article" date="2022" name="Sci. Total Environ.">
        <title>Prevalence, transmission, and molecular epidemiology of tet(X)-positive bacteria among humans, animals, and environmental niches in China: An epidemiological, and genomic-based study.</title>
        <authorList>
            <person name="Dong N."/>
            <person name="Zeng Y."/>
            <person name="Cai C."/>
            <person name="Sun C."/>
            <person name="Lu J."/>
            <person name="Liu C."/>
            <person name="Zhou H."/>
            <person name="Sun Q."/>
            <person name="Shu L."/>
            <person name="Wang H."/>
            <person name="Wang Y."/>
            <person name="Wang S."/>
            <person name="Wu C."/>
            <person name="Chan E.W."/>
            <person name="Chen G."/>
            <person name="Shen Z."/>
            <person name="Chen S."/>
            <person name="Zhang R."/>
        </authorList>
    </citation>
    <scope>NUCLEOTIDE SEQUENCE</scope>
    <source>
        <strain evidence="3">R1692</strain>
    </source>
</reference>
<evidence type="ECO:0000259" key="2">
    <source>
        <dbReference type="Pfam" id="PF25183"/>
    </source>
</evidence>
<feature type="signal peptide" evidence="1">
    <location>
        <begin position="1"/>
        <end position="25"/>
    </location>
</feature>
<feature type="chain" id="PRO_5046508963" evidence="1">
    <location>
        <begin position="26"/>
        <end position="1055"/>
    </location>
</feature>
<proteinExistence type="predicted"/>
<dbReference type="Proteomes" id="UP001170954">
    <property type="component" value="Unassembled WGS sequence"/>
</dbReference>
<dbReference type="RefSeq" id="WP_149526968.1">
    <property type="nucleotide sequence ID" value="NZ_CP030848.1"/>
</dbReference>
<dbReference type="EMBL" id="JACAGK010000029">
    <property type="protein sequence ID" value="MDM1048814.1"/>
    <property type="molecule type" value="Genomic_DNA"/>
</dbReference>
<dbReference type="SUPFAM" id="SSF49464">
    <property type="entry name" value="Carboxypeptidase regulatory domain-like"/>
    <property type="match status" value="1"/>
</dbReference>
<name>A0ABT7NNU2_9SPHI</name>
<evidence type="ECO:0000256" key="1">
    <source>
        <dbReference type="SAM" id="SignalP"/>
    </source>
</evidence>
<keyword evidence="3" id="KW-0675">Receptor</keyword>
<accession>A0ABT7NNU2</accession>
<reference evidence="3" key="1">
    <citation type="submission" date="2020-06" db="EMBL/GenBank/DDBJ databases">
        <authorList>
            <person name="Dong N."/>
        </authorList>
    </citation>
    <scope>NUCLEOTIDE SEQUENCE</scope>
    <source>
        <strain evidence="3">R1692</strain>
    </source>
</reference>
<keyword evidence="4" id="KW-1185">Reference proteome</keyword>